<protein>
    <recommendedName>
        <fullName evidence="1">DUF6593 domain-containing protein</fullName>
    </recommendedName>
</protein>
<gene>
    <name evidence="2" type="ORF">DFH94DRAFT_743838</name>
</gene>
<evidence type="ECO:0000313" key="2">
    <source>
        <dbReference type="EMBL" id="KAF8479480.1"/>
    </source>
</evidence>
<evidence type="ECO:0000259" key="1">
    <source>
        <dbReference type="Pfam" id="PF20236"/>
    </source>
</evidence>
<comment type="caution">
    <text evidence="2">The sequence shown here is derived from an EMBL/GenBank/DDBJ whole genome shotgun (WGS) entry which is preliminary data.</text>
</comment>
<accession>A0A9P5MV65</accession>
<organism evidence="2 3">
    <name type="scientific">Russula ochroleuca</name>
    <dbReference type="NCBI Taxonomy" id="152965"/>
    <lineage>
        <taxon>Eukaryota</taxon>
        <taxon>Fungi</taxon>
        <taxon>Dikarya</taxon>
        <taxon>Basidiomycota</taxon>
        <taxon>Agaricomycotina</taxon>
        <taxon>Agaricomycetes</taxon>
        <taxon>Russulales</taxon>
        <taxon>Russulaceae</taxon>
        <taxon>Russula</taxon>
    </lineage>
</organism>
<proteinExistence type="predicted"/>
<dbReference type="OrthoDB" id="3191568at2759"/>
<reference evidence="2" key="1">
    <citation type="submission" date="2019-10" db="EMBL/GenBank/DDBJ databases">
        <authorList>
            <consortium name="DOE Joint Genome Institute"/>
            <person name="Kuo A."/>
            <person name="Miyauchi S."/>
            <person name="Kiss E."/>
            <person name="Drula E."/>
            <person name="Kohler A."/>
            <person name="Sanchez-Garcia M."/>
            <person name="Andreopoulos B."/>
            <person name="Barry K.W."/>
            <person name="Bonito G."/>
            <person name="Buee M."/>
            <person name="Carver A."/>
            <person name="Chen C."/>
            <person name="Cichocki N."/>
            <person name="Clum A."/>
            <person name="Culley D."/>
            <person name="Crous P.W."/>
            <person name="Fauchery L."/>
            <person name="Girlanda M."/>
            <person name="Hayes R."/>
            <person name="Keri Z."/>
            <person name="LaButti K."/>
            <person name="Lipzen A."/>
            <person name="Lombard V."/>
            <person name="Magnuson J."/>
            <person name="Maillard F."/>
            <person name="Morin E."/>
            <person name="Murat C."/>
            <person name="Nolan M."/>
            <person name="Ohm R."/>
            <person name="Pangilinan J."/>
            <person name="Pereira M."/>
            <person name="Perotto S."/>
            <person name="Peter M."/>
            <person name="Riley R."/>
            <person name="Sitrit Y."/>
            <person name="Stielow B."/>
            <person name="Szollosi G."/>
            <person name="Zifcakova L."/>
            <person name="Stursova M."/>
            <person name="Spatafora J.W."/>
            <person name="Tedersoo L."/>
            <person name="Vaario L.-M."/>
            <person name="Yamada A."/>
            <person name="Yan M."/>
            <person name="Wang P."/>
            <person name="Xu J."/>
            <person name="Bruns T."/>
            <person name="Baldrian P."/>
            <person name="Vilgalys R."/>
            <person name="Henrissat B."/>
            <person name="Grigoriev I.V."/>
            <person name="Hibbett D."/>
            <person name="Nagy L.G."/>
            <person name="Martin F.M."/>
        </authorList>
    </citation>
    <scope>NUCLEOTIDE SEQUENCE</scope>
    <source>
        <strain evidence="2">Prilba</strain>
    </source>
</reference>
<dbReference type="Pfam" id="PF20236">
    <property type="entry name" value="DUF6593"/>
    <property type="match status" value="1"/>
</dbReference>
<dbReference type="InterPro" id="IPR046528">
    <property type="entry name" value="DUF6593"/>
</dbReference>
<dbReference type="EMBL" id="WHVB01000009">
    <property type="protein sequence ID" value="KAF8479480.1"/>
    <property type="molecule type" value="Genomic_DNA"/>
</dbReference>
<dbReference type="AlphaFoldDB" id="A0A9P5MV65"/>
<evidence type="ECO:0000313" key="3">
    <source>
        <dbReference type="Proteomes" id="UP000759537"/>
    </source>
</evidence>
<feature type="domain" description="DUF6593" evidence="1">
    <location>
        <begin position="85"/>
        <end position="204"/>
    </location>
</feature>
<reference evidence="2" key="2">
    <citation type="journal article" date="2020" name="Nat. Commun.">
        <title>Large-scale genome sequencing of mycorrhizal fungi provides insights into the early evolution of symbiotic traits.</title>
        <authorList>
            <person name="Miyauchi S."/>
            <person name="Kiss E."/>
            <person name="Kuo A."/>
            <person name="Drula E."/>
            <person name="Kohler A."/>
            <person name="Sanchez-Garcia M."/>
            <person name="Morin E."/>
            <person name="Andreopoulos B."/>
            <person name="Barry K.W."/>
            <person name="Bonito G."/>
            <person name="Buee M."/>
            <person name="Carver A."/>
            <person name="Chen C."/>
            <person name="Cichocki N."/>
            <person name="Clum A."/>
            <person name="Culley D."/>
            <person name="Crous P.W."/>
            <person name="Fauchery L."/>
            <person name="Girlanda M."/>
            <person name="Hayes R.D."/>
            <person name="Keri Z."/>
            <person name="LaButti K."/>
            <person name="Lipzen A."/>
            <person name="Lombard V."/>
            <person name="Magnuson J."/>
            <person name="Maillard F."/>
            <person name="Murat C."/>
            <person name="Nolan M."/>
            <person name="Ohm R.A."/>
            <person name="Pangilinan J."/>
            <person name="Pereira M.F."/>
            <person name="Perotto S."/>
            <person name="Peter M."/>
            <person name="Pfister S."/>
            <person name="Riley R."/>
            <person name="Sitrit Y."/>
            <person name="Stielow J.B."/>
            <person name="Szollosi G."/>
            <person name="Zifcakova L."/>
            <person name="Stursova M."/>
            <person name="Spatafora J.W."/>
            <person name="Tedersoo L."/>
            <person name="Vaario L.M."/>
            <person name="Yamada A."/>
            <person name="Yan M."/>
            <person name="Wang P."/>
            <person name="Xu J."/>
            <person name="Bruns T."/>
            <person name="Baldrian P."/>
            <person name="Vilgalys R."/>
            <person name="Dunand C."/>
            <person name="Henrissat B."/>
            <person name="Grigoriev I.V."/>
            <person name="Hibbett D."/>
            <person name="Nagy L.G."/>
            <person name="Martin F.M."/>
        </authorList>
    </citation>
    <scope>NUCLEOTIDE SEQUENCE</scope>
    <source>
        <strain evidence="2">Prilba</strain>
    </source>
</reference>
<keyword evidence="3" id="KW-1185">Reference proteome</keyword>
<name>A0A9P5MV65_9AGAM</name>
<sequence>MATASSTTQVSANEYLHRPSSVTASLATSLSSTLVDKSSYTERPSLKLSIPIIIPSCVSPNIFHVKLVLINSDVWSRYHISGCSNQTTLVSCMDNVKVAATVQWDHSSHRMVFRRKKIKRKAWLQLTGPQNESRMFTHGDAQFTWTQGWSSGHLIPANRPDLSVAQWHINPRTDELILEIFRESPVESDLLEAIVLSVVLLRSGRSLGDSQEDILLSNSGSLFRKKWVEMKWVGTDALKRKEEKKRDAGLEPDQPKKKK</sequence>
<dbReference type="Proteomes" id="UP000759537">
    <property type="component" value="Unassembled WGS sequence"/>
</dbReference>